<dbReference type="InterPro" id="IPR056867">
    <property type="entry name" value="LRR_15"/>
</dbReference>
<dbReference type="EMBL" id="KV878698">
    <property type="protein sequence ID" value="OJJ66490.1"/>
    <property type="molecule type" value="Genomic_DNA"/>
</dbReference>
<keyword evidence="3" id="KW-1185">Reference proteome</keyword>
<feature type="domain" description="F-box" evidence="1">
    <location>
        <begin position="53"/>
        <end position="98"/>
    </location>
</feature>
<dbReference type="RefSeq" id="XP_067473740.1">
    <property type="nucleotide sequence ID" value="XM_067626161.1"/>
</dbReference>
<dbReference type="VEuPathDB" id="FungiDB:ASPBRDRAFT_48786"/>
<protein>
    <recommendedName>
        <fullName evidence="1">F-box domain-containing protein</fullName>
    </recommendedName>
</protein>
<dbReference type="InterPro" id="IPR001810">
    <property type="entry name" value="F-box_dom"/>
</dbReference>
<dbReference type="SUPFAM" id="SSF52047">
    <property type="entry name" value="RNI-like"/>
    <property type="match status" value="1"/>
</dbReference>
<evidence type="ECO:0000259" key="1">
    <source>
        <dbReference type="PROSITE" id="PS50181"/>
    </source>
</evidence>
<dbReference type="InterPro" id="IPR036047">
    <property type="entry name" value="F-box-like_dom_sf"/>
</dbReference>
<dbReference type="Gene3D" id="3.80.10.10">
    <property type="entry name" value="Ribonuclease Inhibitor"/>
    <property type="match status" value="1"/>
</dbReference>
<dbReference type="GeneID" id="93578649"/>
<dbReference type="Proteomes" id="UP000184499">
    <property type="component" value="Unassembled WGS sequence"/>
</dbReference>
<evidence type="ECO:0000313" key="2">
    <source>
        <dbReference type="EMBL" id="OJJ66490.1"/>
    </source>
</evidence>
<gene>
    <name evidence="2" type="ORF">ASPBRDRAFT_48786</name>
</gene>
<organism evidence="2 3">
    <name type="scientific">Aspergillus brasiliensis (strain CBS 101740 / IMI 381727 / IBT 21946)</name>
    <dbReference type="NCBI Taxonomy" id="767769"/>
    <lineage>
        <taxon>Eukaryota</taxon>
        <taxon>Fungi</taxon>
        <taxon>Dikarya</taxon>
        <taxon>Ascomycota</taxon>
        <taxon>Pezizomycotina</taxon>
        <taxon>Eurotiomycetes</taxon>
        <taxon>Eurotiomycetidae</taxon>
        <taxon>Eurotiales</taxon>
        <taxon>Aspergillaceae</taxon>
        <taxon>Aspergillus</taxon>
        <taxon>Aspergillus subgen. Circumdati</taxon>
    </lineage>
</organism>
<dbReference type="AlphaFoldDB" id="A0A1L9U490"/>
<dbReference type="PROSITE" id="PS50181">
    <property type="entry name" value="FBOX"/>
    <property type="match status" value="1"/>
</dbReference>
<name>A0A1L9U490_ASPBC</name>
<dbReference type="SUPFAM" id="SSF81383">
    <property type="entry name" value="F-box domain"/>
    <property type="match status" value="1"/>
</dbReference>
<dbReference type="InterPro" id="IPR032675">
    <property type="entry name" value="LRR_dom_sf"/>
</dbReference>
<accession>A0A1L9U490</accession>
<proteinExistence type="predicted"/>
<dbReference type="OrthoDB" id="5130616at2759"/>
<reference evidence="3" key="1">
    <citation type="journal article" date="2017" name="Genome Biol.">
        <title>Comparative genomics reveals high biological diversity and specific adaptations in the industrially and medically important fungal genus Aspergillus.</title>
        <authorList>
            <person name="de Vries R.P."/>
            <person name="Riley R."/>
            <person name="Wiebenga A."/>
            <person name="Aguilar-Osorio G."/>
            <person name="Amillis S."/>
            <person name="Uchima C.A."/>
            <person name="Anderluh G."/>
            <person name="Asadollahi M."/>
            <person name="Askin M."/>
            <person name="Barry K."/>
            <person name="Battaglia E."/>
            <person name="Bayram O."/>
            <person name="Benocci T."/>
            <person name="Braus-Stromeyer S.A."/>
            <person name="Caldana C."/>
            <person name="Canovas D."/>
            <person name="Cerqueira G.C."/>
            <person name="Chen F."/>
            <person name="Chen W."/>
            <person name="Choi C."/>
            <person name="Clum A."/>
            <person name="Dos Santos R.A."/>
            <person name="Damasio A.R."/>
            <person name="Diallinas G."/>
            <person name="Emri T."/>
            <person name="Fekete E."/>
            <person name="Flipphi M."/>
            <person name="Freyberg S."/>
            <person name="Gallo A."/>
            <person name="Gournas C."/>
            <person name="Habgood R."/>
            <person name="Hainaut M."/>
            <person name="Harispe M.L."/>
            <person name="Henrissat B."/>
            <person name="Hilden K.S."/>
            <person name="Hope R."/>
            <person name="Hossain A."/>
            <person name="Karabika E."/>
            <person name="Karaffa L."/>
            <person name="Karanyi Z."/>
            <person name="Krasevec N."/>
            <person name="Kuo A."/>
            <person name="Kusch H."/>
            <person name="LaButti K."/>
            <person name="Lagendijk E.L."/>
            <person name="Lapidus A."/>
            <person name="Levasseur A."/>
            <person name="Lindquist E."/>
            <person name="Lipzen A."/>
            <person name="Logrieco A.F."/>
            <person name="MacCabe A."/>
            <person name="Maekelae M.R."/>
            <person name="Malavazi I."/>
            <person name="Melin P."/>
            <person name="Meyer V."/>
            <person name="Mielnichuk N."/>
            <person name="Miskei M."/>
            <person name="Molnar A.P."/>
            <person name="Mule G."/>
            <person name="Ngan C.Y."/>
            <person name="Orejas M."/>
            <person name="Orosz E."/>
            <person name="Ouedraogo J.P."/>
            <person name="Overkamp K.M."/>
            <person name="Park H.-S."/>
            <person name="Perrone G."/>
            <person name="Piumi F."/>
            <person name="Punt P.J."/>
            <person name="Ram A.F."/>
            <person name="Ramon A."/>
            <person name="Rauscher S."/>
            <person name="Record E."/>
            <person name="Riano-Pachon D.M."/>
            <person name="Robert V."/>
            <person name="Roehrig J."/>
            <person name="Ruller R."/>
            <person name="Salamov A."/>
            <person name="Salih N.S."/>
            <person name="Samson R.A."/>
            <person name="Sandor E."/>
            <person name="Sanguinetti M."/>
            <person name="Schuetze T."/>
            <person name="Sepcic K."/>
            <person name="Shelest E."/>
            <person name="Sherlock G."/>
            <person name="Sophianopoulou V."/>
            <person name="Squina F.M."/>
            <person name="Sun H."/>
            <person name="Susca A."/>
            <person name="Todd R.B."/>
            <person name="Tsang A."/>
            <person name="Unkles S.E."/>
            <person name="van de Wiele N."/>
            <person name="van Rossen-Uffink D."/>
            <person name="Oliveira J.V."/>
            <person name="Vesth T.C."/>
            <person name="Visser J."/>
            <person name="Yu J.-H."/>
            <person name="Zhou M."/>
            <person name="Andersen M.R."/>
            <person name="Archer D.B."/>
            <person name="Baker S.E."/>
            <person name="Benoit I."/>
            <person name="Brakhage A.A."/>
            <person name="Braus G.H."/>
            <person name="Fischer R."/>
            <person name="Frisvad J.C."/>
            <person name="Goldman G.H."/>
            <person name="Houbraken J."/>
            <person name="Oakley B."/>
            <person name="Pocsi I."/>
            <person name="Scazzocchio C."/>
            <person name="Seiboth B."/>
            <person name="vanKuyk P.A."/>
            <person name="Wortman J."/>
            <person name="Dyer P.S."/>
            <person name="Grigoriev I.V."/>
        </authorList>
    </citation>
    <scope>NUCLEOTIDE SEQUENCE [LARGE SCALE GENOMIC DNA]</scope>
    <source>
        <strain evidence="3">CBS 101740 / IMI 381727 / IBT 21946</strain>
    </source>
</reference>
<evidence type="ECO:0000313" key="3">
    <source>
        <dbReference type="Proteomes" id="UP000184499"/>
    </source>
</evidence>
<dbReference type="Pfam" id="PF24969">
    <property type="entry name" value="LRR_15"/>
    <property type="match status" value="1"/>
</dbReference>
<dbReference type="STRING" id="767769.A0A1L9U490"/>
<dbReference type="OMA" id="LCCELEN"/>
<sequence length="574" mass="66612">MVDEDFSTLKMLLLQDLTATQAAHYDSVLEGRLVQTIFPAHTHTPDLSHPLVNKMFHRLPAELVFEFLPFLAQHDLTQMVLVSRLWYNLFISQLYRQVMLPLHDYCDTEHDSIRWSKDLPVRRFTTALLNNPALAPFIRSLKLYASDGEGNQQYRSPLQPVAEATYRHFMLPYGDARRKHRRKFHIWQRDLTHSSERQDGYQTHRYEDAWLALLMVQLNNLEEFAIALAEEWDHNVDEGEVRLKKSIHFERVLQWASNSKLGILTRLKHVSLSNGPAFWQGGTAVNAVSLNRILPFIRLPSVRKLCVKDVCDRAQFHLPKGLVFPLTHLDLRMPNDGLPHLPRLLERCPKLQLLTLEMGDWGEDRTHDYLDYSALHRPLQRSKDSLRHLNLTFQEHQTWQEADIPTPAFFGSLAEFANLQTVHMRWSNLMPFLKKKVHNPTISLRKVLPYSLQHLWIDDCLMQCSLSLCTEIESLLVDLSMTFPLLETLYIRYAAKEYAYGERCIRGVGGNGSDWRVMKADPIIGHRLLELQGEFRALGVLFWVIQTADTVVSFPPDGAIRKKWDEGSSDRLLE</sequence>